<comment type="caution">
    <text evidence="1">The sequence shown here is derived from an EMBL/GenBank/DDBJ whole genome shotgun (WGS) entry which is preliminary data.</text>
</comment>
<protein>
    <submittedName>
        <fullName evidence="1">Uncharacterized protein</fullName>
    </submittedName>
</protein>
<sequence>MHGESGNDELQKRHVSECHWLPSFGVHRSEEAVNLSLDSRRRRSEIKELREGTTSLWLGFYLPLYALEAGFHLPLDAFMCELLNAYGVAPGQLS</sequence>
<evidence type="ECO:0000313" key="2">
    <source>
        <dbReference type="Proteomes" id="UP001358586"/>
    </source>
</evidence>
<reference evidence="1 2" key="1">
    <citation type="submission" date="2023-03" db="EMBL/GenBank/DDBJ databases">
        <title>WGS of Gossypium arboreum.</title>
        <authorList>
            <person name="Yu D."/>
        </authorList>
    </citation>
    <scope>NUCLEOTIDE SEQUENCE [LARGE SCALE GENOMIC DNA]</scope>
    <source>
        <tissue evidence="1">Leaf</tissue>
    </source>
</reference>
<keyword evidence="2" id="KW-1185">Reference proteome</keyword>
<dbReference type="EMBL" id="JARKNE010000008">
    <property type="protein sequence ID" value="KAK5811329.1"/>
    <property type="molecule type" value="Genomic_DNA"/>
</dbReference>
<organism evidence="1 2">
    <name type="scientific">Gossypium arboreum</name>
    <name type="common">Tree cotton</name>
    <name type="synonym">Gossypium nanking</name>
    <dbReference type="NCBI Taxonomy" id="29729"/>
    <lineage>
        <taxon>Eukaryota</taxon>
        <taxon>Viridiplantae</taxon>
        <taxon>Streptophyta</taxon>
        <taxon>Embryophyta</taxon>
        <taxon>Tracheophyta</taxon>
        <taxon>Spermatophyta</taxon>
        <taxon>Magnoliopsida</taxon>
        <taxon>eudicotyledons</taxon>
        <taxon>Gunneridae</taxon>
        <taxon>Pentapetalae</taxon>
        <taxon>rosids</taxon>
        <taxon>malvids</taxon>
        <taxon>Malvales</taxon>
        <taxon>Malvaceae</taxon>
        <taxon>Malvoideae</taxon>
        <taxon>Gossypium</taxon>
    </lineage>
</organism>
<proteinExistence type="predicted"/>
<name>A0ABR0P146_GOSAR</name>
<dbReference type="Proteomes" id="UP001358586">
    <property type="component" value="Chromosome 8"/>
</dbReference>
<gene>
    <name evidence="1" type="ORF">PVK06_026658</name>
</gene>
<accession>A0ABR0P146</accession>
<evidence type="ECO:0000313" key="1">
    <source>
        <dbReference type="EMBL" id="KAK5811329.1"/>
    </source>
</evidence>